<dbReference type="Proteomes" id="UP000516373">
    <property type="component" value="Chromosome"/>
</dbReference>
<evidence type="ECO:0000313" key="2">
    <source>
        <dbReference type="Proteomes" id="UP000516373"/>
    </source>
</evidence>
<dbReference type="KEGG" id="stui:GCM10017668_13290"/>
<reference evidence="1 2" key="1">
    <citation type="journal article" date="2014" name="Int. J. Syst. Evol. Microbiol.">
        <title>Complete genome sequence of Corynebacterium casei LMG S-19264T (=DSM 44701T), isolated from a smear-ripened cheese.</title>
        <authorList>
            <consortium name="US DOE Joint Genome Institute (JGI-PGF)"/>
            <person name="Walter F."/>
            <person name="Albersmeier A."/>
            <person name="Kalinowski J."/>
            <person name="Ruckert C."/>
        </authorList>
    </citation>
    <scope>NUCLEOTIDE SEQUENCE [LARGE SCALE GENOMIC DNA]</scope>
    <source>
        <strain evidence="1 2">JCM 4255</strain>
    </source>
</reference>
<dbReference type="AlphaFoldDB" id="A0A7G1NCP6"/>
<accession>A0A7G1NCP6</accession>
<dbReference type="EMBL" id="AP023439">
    <property type="protein sequence ID" value="BCL19486.1"/>
    <property type="molecule type" value="Genomic_DNA"/>
</dbReference>
<proteinExistence type="predicted"/>
<gene>
    <name evidence="1" type="ORF">GCM10017668_13290</name>
</gene>
<sequence>MLTGRGWACTRATEEAAAEAVREWGELLGERDMRSLGRRLQRIASQGPLRPAW</sequence>
<evidence type="ECO:0000313" key="1">
    <source>
        <dbReference type="EMBL" id="BCL19486.1"/>
    </source>
</evidence>
<organism evidence="1 2">
    <name type="scientific">Streptomyces tuirus</name>
    <dbReference type="NCBI Taxonomy" id="68278"/>
    <lineage>
        <taxon>Bacteria</taxon>
        <taxon>Bacillati</taxon>
        <taxon>Actinomycetota</taxon>
        <taxon>Actinomycetes</taxon>
        <taxon>Kitasatosporales</taxon>
        <taxon>Streptomycetaceae</taxon>
        <taxon>Streptomyces</taxon>
    </lineage>
</organism>
<protein>
    <submittedName>
        <fullName evidence="1">Uncharacterized protein</fullName>
    </submittedName>
</protein>
<name>A0A7G1NCP6_9ACTN</name>